<sequence length="258" mass="29616">MNNPFLIQEGPTRRTPLFLIHDGGGTIFHYCLLQNLGRDVWGVYNPKFNNEEVWTGGLSEMAKVYVTMLKSVISCGNVIIGGWSLGGCIALEMAHLLQEDVEIHVQGLVMVDSIYPKYRPDASESETYFLKFFETVPKDIRLNVQRCVDQAVYMLSRWRGPDWSRQEVGKGSADNLFSETTGPPPAILIRATEKLPTDWKRLDAEPEERLLRWDKYCDNFFKKVLDVPGHHFSMFERQNINKITDAIRDACELLEKLE</sequence>
<dbReference type="Pfam" id="PF00975">
    <property type="entry name" value="Thioesterase"/>
    <property type="match status" value="1"/>
</dbReference>
<evidence type="ECO:0000259" key="1">
    <source>
        <dbReference type="Pfam" id="PF00975"/>
    </source>
</evidence>
<dbReference type="AlphaFoldDB" id="A0A6S6WGD1"/>
<name>A0A6S6WGD1_9PLEO</name>
<feature type="domain" description="Thioesterase" evidence="1">
    <location>
        <begin position="16"/>
        <end position="248"/>
    </location>
</feature>
<dbReference type="EMBL" id="OCTH03000030">
    <property type="protein sequence ID" value="CAE7222072.1"/>
    <property type="molecule type" value="Genomic_DNA"/>
</dbReference>
<reference evidence="2" key="1">
    <citation type="submission" date="2021-02" db="EMBL/GenBank/DDBJ databases">
        <authorList>
            <person name="Syme A R."/>
            <person name="Syme A R."/>
            <person name="Moolhuijzen P."/>
        </authorList>
    </citation>
    <scope>NUCLEOTIDE SEQUENCE</scope>
    <source>
        <strain evidence="2">W1-1</strain>
    </source>
</reference>
<evidence type="ECO:0000313" key="2">
    <source>
        <dbReference type="EMBL" id="CAE7222072.1"/>
    </source>
</evidence>
<proteinExistence type="predicted"/>
<dbReference type="SUPFAM" id="SSF53474">
    <property type="entry name" value="alpha/beta-Hydrolases"/>
    <property type="match status" value="1"/>
</dbReference>
<dbReference type="Gene3D" id="3.40.50.1820">
    <property type="entry name" value="alpha/beta hydrolase"/>
    <property type="match status" value="1"/>
</dbReference>
<protein>
    <submittedName>
        <fullName evidence="2">Thioesterase</fullName>
    </submittedName>
</protein>
<organism evidence="2 3">
    <name type="scientific">Pyrenophora teres f. teres</name>
    <dbReference type="NCBI Taxonomy" id="97479"/>
    <lineage>
        <taxon>Eukaryota</taxon>
        <taxon>Fungi</taxon>
        <taxon>Dikarya</taxon>
        <taxon>Ascomycota</taxon>
        <taxon>Pezizomycotina</taxon>
        <taxon>Dothideomycetes</taxon>
        <taxon>Pleosporomycetidae</taxon>
        <taxon>Pleosporales</taxon>
        <taxon>Pleosporineae</taxon>
        <taxon>Pleosporaceae</taxon>
        <taxon>Pyrenophora</taxon>
    </lineage>
</organism>
<evidence type="ECO:0000313" key="3">
    <source>
        <dbReference type="Proteomes" id="UP000472372"/>
    </source>
</evidence>
<dbReference type="Proteomes" id="UP000472372">
    <property type="component" value="Unassembled WGS sequence"/>
</dbReference>
<accession>A0A6S6WGD1</accession>
<comment type="caution">
    <text evidence="2">The sequence shown here is derived from an EMBL/GenBank/DDBJ whole genome shotgun (WGS) entry which is preliminary data.</text>
</comment>
<dbReference type="InterPro" id="IPR001031">
    <property type="entry name" value="Thioesterase"/>
</dbReference>
<dbReference type="InterPro" id="IPR029058">
    <property type="entry name" value="AB_hydrolase_fold"/>
</dbReference>
<gene>
    <name evidence="2" type="ORF">PTTW11_11497</name>
</gene>